<reference evidence="1" key="1">
    <citation type="submission" date="2018-02" db="EMBL/GenBank/DDBJ databases">
        <title>Rhizophora mucronata_Transcriptome.</title>
        <authorList>
            <person name="Meera S.P."/>
            <person name="Sreeshan A."/>
            <person name="Augustine A."/>
        </authorList>
    </citation>
    <scope>NUCLEOTIDE SEQUENCE</scope>
    <source>
        <tissue evidence="1">Leaf</tissue>
    </source>
</reference>
<keyword evidence="1" id="KW-0489">Methyltransferase</keyword>
<dbReference type="GO" id="GO:0008168">
    <property type="term" value="F:methyltransferase activity"/>
    <property type="evidence" value="ECO:0007669"/>
    <property type="project" value="UniProtKB-KW"/>
</dbReference>
<sequence>MPAPLSIQPQQEQKHLEGKQSCISHILMLLELFFVNTPMDPETPPSLDSTQGIPEFSLSTPNYLCQTYPPSSLKTCSSHLKNRMIERTNQRHQVILHRKML</sequence>
<organism evidence="1">
    <name type="scientific">Rhizophora mucronata</name>
    <name type="common">Asiatic mangrove</name>
    <dbReference type="NCBI Taxonomy" id="61149"/>
    <lineage>
        <taxon>Eukaryota</taxon>
        <taxon>Viridiplantae</taxon>
        <taxon>Streptophyta</taxon>
        <taxon>Embryophyta</taxon>
        <taxon>Tracheophyta</taxon>
        <taxon>Spermatophyta</taxon>
        <taxon>Magnoliopsida</taxon>
        <taxon>eudicotyledons</taxon>
        <taxon>Gunneridae</taxon>
        <taxon>Pentapetalae</taxon>
        <taxon>rosids</taxon>
        <taxon>fabids</taxon>
        <taxon>Malpighiales</taxon>
        <taxon>Rhizophoraceae</taxon>
        <taxon>Rhizophora</taxon>
    </lineage>
</organism>
<protein>
    <submittedName>
        <fullName evidence="1">Lysine-specific demethylase JMJ706-like isoform X1</fullName>
    </submittedName>
</protein>
<dbReference type="AlphaFoldDB" id="A0A2P2JZL5"/>
<evidence type="ECO:0000313" key="1">
    <source>
        <dbReference type="EMBL" id="MBW98933.1"/>
    </source>
</evidence>
<dbReference type="GO" id="GO:0032259">
    <property type="term" value="P:methylation"/>
    <property type="evidence" value="ECO:0007669"/>
    <property type="project" value="UniProtKB-KW"/>
</dbReference>
<dbReference type="EMBL" id="GGEC01018450">
    <property type="protein sequence ID" value="MBW98933.1"/>
    <property type="molecule type" value="Transcribed_RNA"/>
</dbReference>
<name>A0A2P2JZL5_RHIMU</name>
<keyword evidence="1" id="KW-0808">Transferase</keyword>
<proteinExistence type="predicted"/>
<accession>A0A2P2JZL5</accession>